<reference evidence="6 7" key="1">
    <citation type="submission" date="2019-07" db="EMBL/GenBank/DDBJ databases">
        <title>Whole genome shotgun sequence of Meiothermus hypogaeus NBRC 106114.</title>
        <authorList>
            <person name="Hosoyama A."/>
            <person name="Uohara A."/>
            <person name="Ohji S."/>
            <person name="Ichikawa N."/>
        </authorList>
    </citation>
    <scope>NUCLEOTIDE SEQUENCE [LARGE SCALE GENOMIC DNA]</scope>
    <source>
        <strain evidence="6 7">NBRC 106114</strain>
    </source>
</reference>
<dbReference type="PROSITE" id="PS50850">
    <property type="entry name" value="MFS"/>
    <property type="match status" value="1"/>
</dbReference>
<dbReference type="PANTHER" id="PTHR23518">
    <property type="entry name" value="C-METHYLTRANSFERASE"/>
    <property type="match status" value="1"/>
</dbReference>
<evidence type="ECO:0000256" key="2">
    <source>
        <dbReference type="ARBA" id="ARBA00022989"/>
    </source>
</evidence>
<dbReference type="SUPFAM" id="SSF103473">
    <property type="entry name" value="MFS general substrate transporter"/>
    <property type="match status" value="1"/>
</dbReference>
<feature type="transmembrane region" description="Helical" evidence="4">
    <location>
        <begin position="235"/>
        <end position="257"/>
    </location>
</feature>
<dbReference type="CDD" id="cd17370">
    <property type="entry name" value="MFS_MJ1317_like"/>
    <property type="match status" value="1"/>
</dbReference>
<evidence type="ECO:0000313" key="6">
    <source>
        <dbReference type="EMBL" id="GEM82476.1"/>
    </source>
</evidence>
<evidence type="ECO:0000256" key="1">
    <source>
        <dbReference type="ARBA" id="ARBA00022692"/>
    </source>
</evidence>
<dbReference type="Pfam" id="PF07690">
    <property type="entry name" value="MFS_1"/>
    <property type="match status" value="1"/>
</dbReference>
<dbReference type="GO" id="GO:0022857">
    <property type="term" value="F:transmembrane transporter activity"/>
    <property type="evidence" value="ECO:0007669"/>
    <property type="project" value="InterPro"/>
</dbReference>
<dbReference type="EMBL" id="BJXL01000012">
    <property type="protein sequence ID" value="GEM82476.1"/>
    <property type="molecule type" value="Genomic_DNA"/>
</dbReference>
<dbReference type="AlphaFoldDB" id="A0A511R0G3"/>
<keyword evidence="1 4" id="KW-0812">Transmembrane</keyword>
<dbReference type="InterPro" id="IPR020846">
    <property type="entry name" value="MFS_dom"/>
</dbReference>
<dbReference type="InterPro" id="IPR011701">
    <property type="entry name" value="MFS"/>
</dbReference>
<evidence type="ECO:0000256" key="4">
    <source>
        <dbReference type="SAM" id="Phobius"/>
    </source>
</evidence>
<dbReference type="RefSeq" id="WP_119340788.1">
    <property type="nucleotide sequence ID" value="NZ_BJXL01000012.1"/>
</dbReference>
<dbReference type="PANTHER" id="PTHR23518:SF2">
    <property type="entry name" value="MAJOR FACILITATOR SUPERFAMILY TRANSPORTER"/>
    <property type="match status" value="1"/>
</dbReference>
<feature type="domain" description="Major facilitator superfamily (MFS) profile" evidence="5">
    <location>
        <begin position="8"/>
        <end position="381"/>
    </location>
</feature>
<feature type="transmembrane region" description="Helical" evidence="4">
    <location>
        <begin position="356"/>
        <end position="375"/>
    </location>
</feature>
<evidence type="ECO:0000259" key="5">
    <source>
        <dbReference type="PROSITE" id="PS50850"/>
    </source>
</evidence>
<feature type="transmembrane region" description="Helical" evidence="4">
    <location>
        <begin position="163"/>
        <end position="183"/>
    </location>
</feature>
<dbReference type="Proteomes" id="UP000321197">
    <property type="component" value="Unassembled WGS sequence"/>
</dbReference>
<keyword evidence="3 4" id="KW-0472">Membrane</keyword>
<feature type="transmembrane region" description="Helical" evidence="4">
    <location>
        <begin position="327"/>
        <end position="350"/>
    </location>
</feature>
<name>A0A511R0G3_9DEIN</name>
<feature type="transmembrane region" description="Helical" evidence="4">
    <location>
        <begin position="207"/>
        <end position="229"/>
    </location>
</feature>
<feature type="transmembrane region" description="Helical" evidence="4">
    <location>
        <begin position="297"/>
        <end position="315"/>
    </location>
</feature>
<accession>A0A511R0G3</accession>
<gene>
    <name evidence="6" type="ORF">MHY01S_06420</name>
</gene>
<evidence type="ECO:0000313" key="7">
    <source>
        <dbReference type="Proteomes" id="UP000321197"/>
    </source>
</evidence>
<dbReference type="Gene3D" id="1.20.1250.20">
    <property type="entry name" value="MFS general substrate transporter like domains"/>
    <property type="match status" value="2"/>
</dbReference>
<comment type="caution">
    <text evidence="6">The sequence shown here is derived from an EMBL/GenBank/DDBJ whole genome shotgun (WGS) entry which is preliminary data.</text>
</comment>
<feature type="transmembrane region" description="Helical" evidence="4">
    <location>
        <begin position="269"/>
        <end position="291"/>
    </location>
</feature>
<organism evidence="6 7">
    <name type="scientific">Meiothermus hypogaeus NBRC 106114</name>
    <dbReference type="NCBI Taxonomy" id="1227553"/>
    <lineage>
        <taxon>Bacteria</taxon>
        <taxon>Thermotogati</taxon>
        <taxon>Deinococcota</taxon>
        <taxon>Deinococci</taxon>
        <taxon>Thermales</taxon>
        <taxon>Thermaceae</taxon>
        <taxon>Meiothermus</taxon>
    </lineage>
</organism>
<evidence type="ECO:0000256" key="3">
    <source>
        <dbReference type="ARBA" id="ARBA00023136"/>
    </source>
</evidence>
<sequence>MKKLPREVYILGTVSLFTDIASEMVYPLLPLFLTGVLGASTTVVGLVEGIAEASASLFKVIGGRISDRMAARKPLILLGYGFPALLRPVLALAVAPWQVLTYRFLDRVGKGLRTAPRDALIAEVASQDSYGRAYGLHRAMDSLGATLGPLLAFLLLPLLDFRGVFWVSAIPAVLATLIILFFLREKRGLARPLPPLRLSAFSPQYRWFLLVTGVSTLGLSSNAFLILRLNDLGLGAAQATLVYTFYNLLYALMAYPLGSLADRVGARSLVLWGFATYAVVYLGFGLSFLAWHGTILFLLYALYSAAFEGSSRAYLAQIIPATEKASAIGLYHTLVGLLLLPASALFGFLWQHFDASTAFFTGAAFSLLAMILFLLDPTRKRGYTS</sequence>
<protein>
    <submittedName>
        <fullName evidence="6">MFS transporter</fullName>
    </submittedName>
</protein>
<dbReference type="OrthoDB" id="9810492at2"/>
<proteinExistence type="predicted"/>
<feature type="transmembrane region" description="Helical" evidence="4">
    <location>
        <begin position="75"/>
        <end position="97"/>
    </location>
</feature>
<keyword evidence="2 4" id="KW-1133">Transmembrane helix</keyword>
<dbReference type="InterPro" id="IPR036259">
    <property type="entry name" value="MFS_trans_sf"/>
</dbReference>
<feature type="transmembrane region" description="Helical" evidence="4">
    <location>
        <begin position="32"/>
        <end position="54"/>
    </location>
</feature>